<dbReference type="InParanoid" id="A0A166BH95"/>
<evidence type="ECO:0000313" key="3">
    <source>
        <dbReference type="Proteomes" id="UP000077266"/>
    </source>
</evidence>
<dbReference type="Proteomes" id="UP000077266">
    <property type="component" value="Unassembled WGS sequence"/>
</dbReference>
<dbReference type="AlphaFoldDB" id="A0A166BH95"/>
<dbReference type="OrthoDB" id="2798132at2759"/>
<evidence type="ECO:0000313" key="2">
    <source>
        <dbReference type="EMBL" id="KZW01060.1"/>
    </source>
</evidence>
<dbReference type="EMBL" id="KV425896">
    <property type="protein sequence ID" value="KZW01060.1"/>
    <property type="molecule type" value="Genomic_DNA"/>
</dbReference>
<dbReference type="InterPro" id="IPR046528">
    <property type="entry name" value="DUF6593"/>
</dbReference>
<protein>
    <recommendedName>
        <fullName evidence="1">DUF6593 domain-containing protein</fullName>
    </recommendedName>
</protein>
<reference evidence="2 3" key="1">
    <citation type="journal article" date="2016" name="Mol. Biol. Evol.">
        <title>Comparative Genomics of Early-Diverging Mushroom-Forming Fungi Provides Insights into the Origins of Lignocellulose Decay Capabilities.</title>
        <authorList>
            <person name="Nagy L.G."/>
            <person name="Riley R."/>
            <person name="Tritt A."/>
            <person name="Adam C."/>
            <person name="Daum C."/>
            <person name="Floudas D."/>
            <person name="Sun H."/>
            <person name="Yadav J.S."/>
            <person name="Pangilinan J."/>
            <person name="Larsson K.H."/>
            <person name="Matsuura K."/>
            <person name="Barry K."/>
            <person name="Labutti K."/>
            <person name="Kuo R."/>
            <person name="Ohm R.A."/>
            <person name="Bhattacharya S.S."/>
            <person name="Shirouzu T."/>
            <person name="Yoshinaga Y."/>
            <person name="Martin F.M."/>
            <person name="Grigoriev I.V."/>
            <person name="Hibbett D.S."/>
        </authorList>
    </citation>
    <scope>NUCLEOTIDE SEQUENCE [LARGE SCALE GENOMIC DNA]</scope>
    <source>
        <strain evidence="2 3">HHB12029</strain>
    </source>
</reference>
<accession>A0A166BH95</accession>
<organism evidence="2 3">
    <name type="scientific">Exidia glandulosa HHB12029</name>
    <dbReference type="NCBI Taxonomy" id="1314781"/>
    <lineage>
        <taxon>Eukaryota</taxon>
        <taxon>Fungi</taxon>
        <taxon>Dikarya</taxon>
        <taxon>Basidiomycota</taxon>
        <taxon>Agaricomycotina</taxon>
        <taxon>Agaricomycetes</taxon>
        <taxon>Auriculariales</taxon>
        <taxon>Exidiaceae</taxon>
        <taxon>Exidia</taxon>
    </lineage>
</organism>
<name>A0A166BH95_EXIGL</name>
<proteinExistence type="predicted"/>
<sequence>MELAFTFPDPLNTTLFCPKDAADSPSYAVHTERGVTTIEKQVAVPEALEGLEDQDVEVREAQTILVVRLHWQHGGSTLCVGDCAWENEKPIHSFMPRERWYANSRTFVSQGVTYVWRDWPIQPLQLFRAKESKPVAVLYGGSFEQWHLRVQESALDMIDTVVVTGMVMLKKRLDRKRGHD</sequence>
<keyword evidence="3" id="KW-1185">Reference proteome</keyword>
<gene>
    <name evidence="2" type="ORF">EXIGLDRAFT_761073</name>
</gene>
<dbReference type="Pfam" id="PF20236">
    <property type="entry name" value="DUF6593"/>
    <property type="match status" value="1"/>
</dbReference>
<evidence type="ECO:0000259" key="1">
    <source>
        <dbReference type="Pfam" id="PF20236"/>
    </source>
</evidence>
<feature type="domain" description="DUF6593" evidence="1">
    <location>
        <begin position="9"/>
        <end position="172"/>
    </location>
</feature>